<evidence type="ECO:0000313" key="4">
    <source>
        <dbReference type="EMBL" id="SHJ07463.1"/>
    </source>
</evidence>
<dbReference type="PROSITE" id="PS50110">
    <property type="entry name" value="RESPONSE_REGULATORY"/>
    <property type="match status" value="1"/>
</dbReference>
<dbReference type="Proteomes" id="UP000183994">
    <property type="component" value="Unassembled WGS sequence"/>
</dbReference>
<name>A0A1M6GC00_9BACT</name>
<sequence length="121" mass="13202">MSLKQYVVLVVDDERVVREGCRRILEAEGYRILIAKDGEEAMEIVQSNHVDLVLADLKMPGIGGLELLAWIKSNYPGLPAIIITGHGSRQLESQCEDAGALGLISKPFMAREVVDAVKSAL</sequence>
<dbReference type="SMART" id="SM00448">
    <property type="entry name" value="REC"/>
    <property type="match status" value="1"/>
</dbReference>
<reference evidence="5" key="1">
    <citation type="submission" date="2016-11" db="EMBL/GenBank/DDBJ databases">
        <authorList>
            <person name="Varghese N."/>
            <person name="Submissions S."/>
        </authorList>
    </citation>
    <scope>NUCLEOTIDE SEQUENCE [LARGE SCALE GENOMIC DNA]</scope>
    <source>
        <strain evidence="5">DSM 16219</strain>
    </source>
</reference>
<dbReference type="Pfam" id="PF00072">
    <property type="entry name" value="Response_reg"/>
    <property type="match status" value="1"/>
</dbReference>
<evidence type="ECO:0000256" key="2">
    <source>
        <dbReference type="PROSITE-ProRule" id="PRU00169"/>
    </source>
</evidence>
<dbReference type="AlphaFoldDB" id="A0A1M6GC00"/>
<keyword evidence="5" id="KW-1185">Reference proteome</keyword>
<protein>
    <submittedName>
        <fullName evidence="4">Response regulator receiver domain-containing protein</fullName>
    </submittedName>
</protein>
<dbReference type="GO" id="GO:0000160">
    <property type="term" value="P:phosphorelay signal transduction system"/>
    <property type="evidence" value="ECO:0007669"/>
    <property type="project" value="InterPro"/>
</dbReference>
<organism evidence="4 5">
    <name type="scientific">Desulfatibacillum alkenivorans DSM 16219</name>
    <dbReference type="NCBI Taxonomy" id="1121393"/>
    <lineage>
        <taxon>Bacteria</taxon>
        <taxon>Pseudomonadati</taxon>
        <taxon>Thermodesulfobacteriota</taxon>
        <taxon>Desulfobacteria</taxon>
        <taxon>Desulfobacterales</taxon>
        <taxon>Desulfatibacillaceae</taxon>
        <taxon>Desulfatibacillum</taxon>
    </lineage>
</organism>
<dbReference type="PANTHER" id="PTHR44591:SF21">
    <property type="entry name" value="TWO-COMPONENT RESPONSE REGULATOR"/>
    <property type="match status" value="1"/>
</dbReference>
<dbReference type="STRING" id="1121393.SAMN02745216_00965"/>
<dbReference type="Gene3D" id="3.40.50.2300">
    <property type="match status" value="1"/>
</dbReference>
<dbReference type="OrthoDB" id="9794815at2"/>
<dbReference type="PANTHER" id="PTHR44591">
    <property type="entry name" value="STRESS RESPONSE REGULATOR PROTEIN 1"/>
    <property type="match status" value="1"/>
</dbReference>
<dbReference type="InterPro" id="IPR050595">
    <property type="entry name" value="Bact_response_regulator"/>
</dbReference>
<keyword evidence="1 2" id="KW-0597">Phosphoprotein</keyword>
<accession>A0A1M6GC00</accession>
<gene>
    <name evidence="4" type="ORF">SAMN02745216_00965</name>
</gene>
<dbReference type="RefSeq" id="WP_073473531.1">
    <property type="nucleotide sequence ID" value="NZ_FQZU01000004.1"/>
</dbReference>
<dbReference type="CDD" id="cd00156">
    <property type="entry name" value="REC"/>
    <property type="match status" value="1"/>
</dbReference>
<evidence type="ECO:0000313" key="5">
    <source>
        <dbReference type="Proteomes" id="UP000183994"/>
    </source>
</evidence>
<feature type="modified residue" description="4-aspartylphosphate" evidence="2">
    <location>
        <position position="56"/>
    </location>
</feature>
<evidence type="ECO:0000259" key="3">
    <source>
        <dbReference type="PROSITE" id="PS50110"/>
    </source>
</evidence>
<dbReference type="InterPro" id="IPR011006">
    <property type="entry name" value="CheY-like_superfamily"/>
</dbReference>
<proteinExistence type="predicted"/>
<dbReference type="InterPro" id="IPR001789">
    <property type="entry name" value="Sig_transdc_resp-reg_receiver"/>
</dbReference>
<dbReference type="EMBL" id="FQZU01000004">
    <property type="protein sequence ID" value="SHJ07463.1"/>
    <property type="molecule type" value="Genomic_DNA"/>
</dbReference>
<feature type="domain" description="Response regulatory" evidence="3">
    <location>
        <begin position="7"/>
        <end position="121"/>
    </location>
</feature>
<evidence type="ECO:0000256" key="1">
    <source>
        <dbReference type="ARBA" id="ARBA00022553"/>
    </source>
</evidence>
<dbReference type="SUPFAM" id="SSF52172">
    <property type="entry name" value="CheY-like"/>
    <property type="match status" value="1"/>
</dbReference>